<dbReference type="AlphaFoldDB" id="A0A8J2XUD9"/>
<gene>
    <name evidence="2" type="ORF">GCM10011511_56210</name>
</gene>
<keyword evidence="3" id="KW-1185">Reference proteome</keyword>
<sequence>MKNILLFSLLFASTASAQHNLAAFSIWKPKEGQAARFEAGYKKHLQWHIGAGDKWNWYGWFIISGDRAGQFVDATFGHEWRDLDHRVDPAGDGADNDLHTDPFADYLTGYKLQRLPFSDAEDSITLGARYLRMLTIDVTNPHAAAALVESLATGLRQQSHPFLAYEMADGGRLGQLILLIGARDFADYGLIAAWQGQLLDLDHRSAKPVITAITAETLVFRRDMSINL</sequence>
<keyword evidence="1" id="KW-0732">Signal</keyword>
<dbReference type="EMBL" id="BMJC01000008">
    <property type="protein sequence ID" value="GGB25024.1"/>
    <property type="molecule type" value="Genomic_DNA"/>
</dbReference>
<proteinExistence type="predicted"/>
<evidence type="ECO:0000313" key="2">
    <source>
        <dbReference type="EMBL" id="GGB25024.1"/>
    </source>
</evidence>
<evidence type="ECO:0000313" key="3">
    <source>
        <dbReference type="Proteomes" id="UP000607559"/>
    </source>
</evidence>
<comment type="caution">
    <text evidence="2">The sequence shown here is derived from an EMBL/GenBank/DDBJ whole genome shotgun (WGS) entry which is preliminary data.</text>
</comment>
<accession>A0A8J2XUD9</accession>
<name>A0A8J2XUD9_9BACT</name>
<reference evidence="2" key="1">
    <citation type="journal article" date="2014" name="Int. J. Syst. Evol. Microbiol.">
        <title>Complete genome sequence of Corynebacterium casei LMG S-19264T (=DSM 44701T), isolated from a smear-ripened cheese.</title>
        <authorList>
            <consortium name="US DOE Joint Genome Institute (JGI-PGF)"/>
            <person name="Walter F."/>
            <person name="Albersmeier A."/>
            <person name="Kalinowski J."/>
            <person name="Ruckert C."/>
        </authorList>
    </citation>
    <scope>NUCLEOTIDE SEQUENCE</scope>
    <source>
        <strain evidence="2">CGMCC 1.15448</strain>
    </source>
</reference>
<dbReference type="RefSeq" id="WP_188938055.1">
    <property type="nucleotide sequence ID" value="NZ_BMJC01000008.1"/>
</dbReference>
<evidence type="ECO:0000256" key="1">
    <source>
        <dbReference type="SAM" id="SignalP"/>
    </source>
</evidence>
<feature type="chain" id="PRO_5035214381" evidence="1">
    <location>
        <begin position="18"/>
        <end position="228"/>
    </location>
</feature>
<reference evidence="2" key="2">
    <citation type="submission" date="2020-09" db="EMBL/GenBank/DDBJ databases">
        <authorList>
            <person name="Sun Q."/>
            <person name="Zhou Y."/>
        </authorList>
    </citation>
    <scope>NUCLEOTIDE SEQUENCE</scope>
    <source>
        <strain evidence="2">CGMCC 1.15448</strain>
    </source>
</reference>
<feature type="signal peptide" evidence="1">
    <location>
        <begin position="1"/>
        <end position="17"/>
    </location>
</feature>
<dbReference type="Proteomes" id="UP000607559">
    <property type="component" value="Unassembled WGS sequence"/>
</dbReference>
<organism evidence="2 3">
    <name type="scientific">Puia dinghuensis</name>
    <dbReference type="NCBI Taxonomy" id="1792502"/>
    <lineage>
        <taxon>Bacteria</taxon>
        <taxon>Pseudomonadati</taxon>
        <taxon>Bacteroidota</taxon>
        <taxon>Chitinophagia</taxon>
        <taxon>Chitinophagales</taxon>
        <taxon>Chitinophagaceae</taxon>
        <taxon>Puia</taxon>
    </lineage>
</organism>
<protein>
    <submittedName>
        <fullName evidence="2">Uncharacterized protein</fullName>
    </submittedName>
</protein>